<accession>A0A2P4Y558</accession>
<gene>
    <name evidence="1" type="ORF">PHPALM_10273</name>
</gene>
<reference evidence="1 2" key="1">
    <citation type="journal article" date="2017" name="Genome Biol. Evol.">
        <title>Phytophthora megakarya and P. palmivora, closely related causal agents of cacao black pod rot, underwent increases in genome sizes and gene numbers by different mechanisms.</title>
        <authorList>
            <person name="Ali S.S."/>
            <person name="Shao J."/>
            <person name="Lary D.J."/>
            <person name="Kronmiller B."/>
            <person name="Shen D."/>
            <person name="Strem M.D."/>
            <person name="Amoako-Attah I."/>
            <person name="Akrofi A.Y."/>
            <person name="Begoude B.A."/>
            <person name="Ten Hoopen G.M."/>
            <person name="Coulibaly K."/>
            <person name="Kebe B.I."/>
            <person name="Melnick R.L."/>
            <person name="Guiltinan M.J."/>
            <person name="Tyler B.M."/>
            <person name="Meinhardt L.W."/>
            <person name="Bailey B.A."/>
        </authorList>
    </citation>
    <scope>NUCLEOTIDE SEQUENCE [LARGE SCALE GENOMIC DNA]</scope>
    <source>
        <strain evidence="2">sbr112.9</strain>
    </source>
</reference>
<keyword evidence="2" id="KW-1185">Reference proteome</keyword>
<dbReference type="EMBL" id="NCKW01005381">
    <property type="protein sequence ID" value="POM72938.1"/>
    <property type="molecule type" value="Genomic_DNA"/>
</dbReference>
<protein>
    <submittedName>
        <fullName evidence="1">Uncharacterized protein</fullName>
    </submittedName>
</protein>
<dbReference type="Proteomes" id="UP000237271">
    <property type="component" value="Unassembled WGS sequence"/>
</dbReference>
<sequence>MNRIRRYRGEEIFTNDREAKRQVDGVVLKYYDGCDKIRFPVSMSFSLVF</sequence>
<dbReference type="AlphaFoldDB" id="A0A2P4Y558"/>
<evidence type="ECO:0000313" key="1">
    <source>
        <dbReference type="EMBL" id="POM72938.1"/>
    </source>
</evidence>
<comment type="caution">
    <text evidence="1">The sequence shown here is derived from an EMBL/GenBank/DDBJ whole genome shotgun (WGS) entry which is preliminary data.</text>
</comment>
<name>A0A2P4Y558_9STRA</name>
<evidence type="ECO:0000313" key="2">
    <source>
        <dbReference type="Proteomes" id="UP000237271"/>
    </source>
</evidence>
<proteinExistence type="predicted"/>
<organism evidence="1 2">
    <name type="scientific">Phytophthora palmivora</name>
    <dbReference type="NCBI Taxonomy" id="4796"/>
    <lineage>
        <taxon>Eukaryota</taxon>
        <taxon>Sar</taxon>
        <taxon>Stramenopiles</taxon>
        <taxon>Oomycota</taxon>
        <taxon>Peronosporomycetes</taxon>
        <taxon>Peronosporales</taxon>
        <taxon>Peronosporaceae</taxon>
        <taxon>Phytophthora</taxon>
    </lineage>
</organism>